<evidence type="ECO:0000256" key="1">
    <source>
        <dbReference type="SAM" id="Coils"/>
    </source>
</evidence>
<dbReference type="Proteomes" id="UP001589758">
    <property type="component" value="Unassembled WGS sequence"/>
</dbReference>
<keyword evidence="1" id="KW-0175">Coiled coil</keyword>
<dbReference type="InterPro" id="IPR021804">
    <property type="entry name" value="DUF3375"/>
</dbReference>
<dbReference type="RefSeq" id="WP_385876351.1">
    <property type="nucleotide sequence ID" value="NZ_JBHLXE010000038.1"/>
</dbReference>
<name>A0ABV6C8F3_9GAMM</name>
<evidence type="ECO:0000313" key="2">
    <source>
        <dbReference type="EMBL" id="MFC0179255.1"/>
    </source>
</evidence>
<accession>A0ABV6C8F3</accession>
<keyword evidence="3" id="KW-1185">Reference proteome</keyword>
<protein>
    <submittedName>
        <fullName evidence="2">DUF3375 domain-containing protein</fullName>
    </submittedName>
</protein>
<evidence type="ECO:0000313" key="3">
    <source>
        <dbReference type="Proteomes" id="UP001589758"/>
    </source>
</evidence>
<proteinExistence type="predicted"/>
<organism evidence="2 3">
    <name type="scientific">Thorsellia kenyensis</name>
    <dbReference type="NCBI Taxonomy" id="1549888"/>
    <lineage>
        <taxon>Bacteria</taxon>
        <taxon>Pseudomonadati</taxon>
        <taxon>Pseudomonadota</taxon>
        <taxon>Gammaproteobacteria</taxon>
        <taxon>Enterobacterales</taxon>
        <taxon>Thorselliaceae</taxon>
        <taxon>Thorsellia</taxon>
    </lineage>
</organism>
<dbReference type="EMBL" id="JBHLXE010000038">
    <property type="protein sequence ID" value="MFC0179255.1"/>
    <property type="molecule type" value="Genomic_DNA"/>
</dbReference>
<dbReference type="Pfam" id="PF11855">
    <property type="entry name" value="DUF3375"/>
    <property type="match status" value="1"/>
</dbReference>
<reference evidence="2 3" key="1">
    <citation type="submission" date="2024-09" db="EMBL/GenBank/DDBJ databases">
        <authorList>
            <person name="Sun Q."/>
            <person name="Mori K."/>
        </authorList>
    </citation>
    <scope>NUCLEOTIDE SEQUENCE [LARGE SCALE GENOMIC DNA]</scope>
    <source>
        <strain evidence="2 3">CCM 8545</strain>
    </source>
</reference>
<feature type="coiled-coil region" evidence="1">
    <location>
        <begin position="136"/>
        <end position="163"/>
    </location>
</feature>
<comment type="caution">
    <text evidence="2">The sequence shown here is derived from an EMBL/GenBank/DDBJ whole genome shotgun (WGS) entry which is preliminary data.</text>
</comment>
<sequence length="486" mass="55519">MSFHGFQAKYKRLHHEHAAWRLLRTDNAPYVLAFISVLFKENTEVTYGQAKILLEEELKQSRELGIWTTDTSAGSYLNQWIRSGWLREMDDTLTKTDSSELALRFCKNLDDRGTGTSASHLRIVQEAVRDLAAAMSPNIDDKIELLERKKKSIEQEIHKIKSGNYIPLTDREQKESIREIYQLASVLTGDFRRVEDEIRQLDKSLRVQIVEGNSSRGEVILNMMEKEAILANSEAGSAFEGFYQLLCDQNRELEFREQLKMILSHPIAKTLPPSNTQFLAQLMRELTRESDRVFNVRRRTEEGLRSYIESGAALENKTVDRLLHALERNGLKLRDQGIDLKTELNLTLSVGPLEINSPESFRLRTLDDKLALNSIEENINSRTPSEFVLETLETVQIRKIAERIKTNLKNKGPTSIGQLIIENPIRAGLEELVAYLRIAKALNAVELNEKESVLVKDRHGLMIEAKVPVILVSEDLFPDDLDELGI</sequence>
<gene>
    <name evidence="2" type="ORF">ACFFIT_03930</name>
</gene>